<proteinExistence type="predicted"/>
<gene>
    <name evidence="4" type="ordered locus">Rcas_4158</name>
</gene>
<dbReference type="Gene3D" id="3.40.50.410">
    <property type="entry name" value="von Willebrand factor, type A domain"/>
    <property type="match status" value="1"/>
</dbReference>
<keyword evidence="2" id="KW-1133">Transmembrane helix</keyword>
<dbReference type="InterPro" id="IPR002035">
    <property type="entry name" value="VWF_A"/>
</dbReference>
<dbReference type="AlphaFoldDB" id="A7NRJ3"/>
<feature type="transmembrane region" description="Helical" evidence="2">
    <location>
        <begin position="77"/>
        <end position="99"/>
    </location>
</feature>
<evidence type="ECO:0000256" key="1">
    <source>
        <dbReference type="SAM" id="MobiDB-lite"/>
    </source>
</evidence>
<organism evidence="4 5">
    <name type="scientific">Roseiflexus castenholzii (strain DSM 13941 / HLO8)</name>
    <dbReference type="NCBI Taxonomy" id="383372"/>
    <lineage>
        <taxon>Bacteria</taxon>
        <taxon>Bacillati</taxon>
        <taxon>Chloroflexota</taxon>
        <taxon>Chloroflexia</taxon>
        <taxon>Chloroflexales</taxon>
        <taxon>Roseiflexineae</taxon>
        <taxon>Roseiflexaceae</taxon>
        <taxon>Roseiflexus</taxon>
    </lineage>
</organism>
<keyword evidence="2" id="KW-0472">Membrane</keyword>
<keyword evidence="5" id="KW-1185">Reference proteome</keyword>
<dbReference type="InterPro" id="IPR036465">
    <property type="entry name" value="vWFA_dom_sf"/>
</dbReference>
<dbReference type="SMART" id="SM00327">
    <property type="entry name" value="VWA"/>
    <property type="match status" value="1"/>
</dbReference>
<dbReference type="SUPFAM" id="SSF53300">
    <property type="entry name" value="vWA-like"/>
    <property type="match status" value="1"/>
</dbReference>
<keyword evidence="2" id="KW-0812">Transmembrane</keyword>
<evidence type="ECO:0000256" key="2">
    <source>
        <dbReference type="SAM" id="Phobius"/>
    </source>
</evidence>
<feature type="region of interest" description="Disordered" evidence="1">
    <location>
        <begin position="125"/>
        <end position="146"/>
    </location>
</feature>
<name>A7NRJ3_ROSCS</name>
<protein>
    <submittedName>
        <fullName evidence="4">von Willebrand factor type A</fullName>
    </submittedName>
</protein>
<dbReference type="EMBL" id="CP000804">
    <property type="protein sequence ID" value="ABU60189.1"/>
    <property type="molecule type" value="Genomic_DNA"/>
</dbReference>
<dbReference type="STRING" id="383372.Rcas_4158"/>
<evidence type="ECO:0000259" key="3">
    <source>
        <dbReference type="PROSITE" id="PS50234"/>
    </source>
</evidence>
<accession>A7NRJ3</accession>
<dbReference type="HOGENOM" id="CLU_639173_0_0_0"/>
<dbReference type="KEGG" id="rca:Rcas_4158"/>
<dbReference type="eggNOG" id="COG2304">
    <property type="taxonomic scope" value="Bacteria"/>
</dbReference>
<feature type="domain" description="VWFA" evidence="3">
    <location>
        <begin position="171"/>
        <end position="353"/>
    </location>
</feature>
<evidence type="ECO:0000313" key="4">
    <source>
        <dbReference type="EMBL" id="ABU60189.1"/>
    </source>
</evidence>
<dbReference type="Pfam" id="PF00092">
    <property type="entry name" value="VWA"/>
    <property type="match status" value="1"/>
</dbReference>
<sequence length="429" mass="45589">MNTQRTPETDRLYDQGVACMRAARWEEAIVILSRLRDLTGAYPDVEALIADAQLKMEIEQAGVPAAAPPPKSRPPRAVVFGGIAATALISLIVAAILFVRLDASSVRVAAQPLVLNLTFPTIAPTRTSTPAPTKTPQPLPPTATSLPDAVLPGTLGVRLAPGERTTRITENIAVILDASGSMLARLDGTPKTVIARQALIALINRLPETTNVALRTYGHRRADDCSDTELIQALAPLQRDALIARINAIRPVNGGRTPIAQSLADMAQDLAGIEGNVLIVLVSDGDETCGGDPVATASMLRAANSQLRISVIGFDVEQEEWRRRLEGIAVAGGGAYFDASNAEQLADALDQAIALTYRVFDAQGKEVYQGRIGSDVRLAPGVYRIEIGGDAELTIETVIVESNTTTSVELREDQGELRASTITDDGVQP</sequence>
<evidence type="ECO:0000313" key="5">
    <source>
        <dbReference type="Proteomes" id="UP000000263"/>
    </source>
</evidence>
<dbReference type="OrthoDB" id="9783818at2"/>
<dbReference type="Proteomes" id="UP000000263">
    <property type="component" value="Chromosome"/>
</dbReference>
<dbReference type="RefSeq" id="WP_012122610.1">
    <property type="nucleotide sequence ID" value="NC_009767.1"/>
</dbReference>
<dbReference type="PROSITE" id="PS50234">
    <property type="entry name" value="VWFA"/>
    <property type="match status" value="1"/>
</dbReference>
<reference evidence="4 5" key="1">
    <citation type="submission" date="2007-08" db="EMBL/GenBank/DDBJ databases">
        <title>Complete sequence of Roseiflexus castenholzii DSM 13941.</title>
        <authorList>
            <consortium name="US DOE Joint Genome Institute"/>
            <person name="Copeland A."/>
            <person name="Lucas S."/>
            <person name="Lapidus A."/>
            <person name="Barry K."/>
            <person name="Glavina del Rio T."/>
            <person name="Dalin E."/>
            <person name="Tice H."/>
            <person name="Pitluck S."/>
            <person name="Thompson L.S."/>
            <person name="Brettin T."/>
            <person name="Bruce D."/>
            <person name="Detter J.C."/>
            <person name="Han C."/>
            <person name="Tapia R."/>
            <person name="Schmutz J."/>
            <person name="Larimer F."/>
            <person name="Land M."/>
            <person name="Hauser L."/>
            <person name="Kyrpides N."/>
            <person name="Mikhailova N."/>
            <person name="Bryant D.A."/>
            <person name="Hanada S."/>
            <person name="Tsukatani Y."/>
            <person name="Richardson P."/>
        </authorList>
    </citation>
    <scope>NUCLEOTIDE SEQUENCE [LARGE SCALE GENOMIC DNA]</scope>
    <source>
        <strain evidence="5">DSM 13941 / HLO8</strain>
    </source>
</reference>